<keyword evidence="2" id="KW-1185">Reference proteome</keyword>
<name>A0ABR9T197_9SPHI</name>
<dbReference type="PROSITE" id="PS51257">
    <property type="entry name" value="PROKAR_LIPOPROTEIN"/>
    <property type="match status" value="1"/>
</dbReference>
<proteinExistence type="predicted"/>
<evidence type="ECO:0000313" key="2">
    <source>
        <dbReference type="Proteomes" id="UP000618319"/>
    </source>
</evidence>
<reference evidence="1 2" key="1">
    <citation type="submission" date="2018-02" db="EMBL/GenBank/DDBJ databases">
        <title>Sphingobacterium KA21.</title>
        <authorList>
            <person name="Vasarhelyi B.M."/>
            <person name="Deshmukh S."/>
            <person name="Balint B."/>
            <person name="Kukolya J."/>
        </authorList>
    </citation>
    <scope>NUCLEOTIDE SEQUENCE [LARGE SCALE GENOMIC DNA]</scope>
    <source>
        <strain evidence="1 2">Ka21</strain>
    </source>
</reference>
<comment type="caution">
    <text evidence="1">The sequence shown here is derived from an EMBL/GenBank/DDBJ whole genome shotgun (WGS) entry which is preliminary data.</text>
</comment>
<sequence length="209" mass="23697">MKKIYLILIAFPLLFQACSKDDPTPEVDQEEVSGLTFTFTEVEGEAHGDHYDYSEITNPKIESISFSGTDLLPPVGAHVHLEVGKSYRFNVKMLDFAGRETQQTFVDRDDIHYAFILGTPVESLHVQYDDVKTDGTKTNVGAKGYFTILKETNTFTLNYIMRHLNPGVKASINTKTDWSNADYQKFTGANDIDIKFELHFVEGHDHDDH</sequence>
<evidence type="ECO:0008006" key="3">
    <source>
        <dbReference type="Google" id="ProtNLM"/>
    </source>
</evidence>
<organism evidence="1 2">
    <name type="scientific">Sphingobacterium pedocola</name>
    <dbReference type="NCBI Taxonomy" id="2082722"/>
    <lineage>
        <taxon>Bacteria</taxon>
        <taxon>Pseudomonadati</taxon>
        <taxon>Bacteroidota</taxon>
        <taxon>Sphingobacteriia</taxon>
        <taxon>Sphingobacteriales</taxon>
        <taxon>Sphingobacteriaceae</taxon>
        <taxon>Sphingobacterium</taxon>
    </lineage>
</organism>
<gene>
    <name evidence="1" type="ORF">C4F40_00060</name>
</gene>
<dbReference type="Proteomes" id="UP000618319">
    <property type="component" value="Unassembled WGS sequence"/>
</dbReference>
<dbReference type="EMBL" id="PSKQ01000006">
    <property type="protein sequence ID" value="MBE8719121.1"/>
    <property type="molecule type" value="Genomic_DNA"/>
</dbReference>
<evidence type="ECO:0000313" key="1">
    <source>
        <dbReference type="EMBL" id="MBE8719121.1"/>
    </source>
</evidence>
<protein>
    <recommendedName>
        <fullName evidence="3">Lipid/polyisoprenoid-binding YceI-like domain-containing protein</fullName>
    </recommendedName>
</protein>
<accession>A0ABR9T197</accession>
<dbReference type="RefSeq" id="WP_196938773.1">
    <property type="nucleotide sequence ID" value="NZ_MU158689.1"/>
</dbReference>